<dbReference type="Pfam" id="PF00075">
    <property type="entry name" value="RNase_H"/>
    <property type="match status" value="1"/>
</dbReference>
<reference evidence="13" key="1">
    <citation type="submission" date="2018-06" db="EMBL/GenBank/DDBJ databases">
        <authorList>
            <person name="Zhirakovskaya E."/>
        </authorList>
    </citation>
    <scope>NUCLEOTIDE SEQUENCE</scope>
</reference>
<dbReference type="HAMAP" id="MF_00042">
    <property type="entry name" value="RNase_H"/>
    <property type="match status" value="1"/>
</dbReference>
<organism evidence="13">
    <name type="scientific">hydrothermal vent metagenome</name>
    <dbReference type="NCBI Taxonomy" id="652676"/>
    <lineage>
        <taxon>unclassified sequences</taxon>
        <taxon>metagenomes</taxon>
        <taxon>ecological metagenomes</taxon>
    </lineage>
</organism>
<dbReference type="CDD" id="cd09278">
    <property type="entry name" value="RNase_HI_prokaryote_like"/>
    <property type="match status" value="1"/>
</dbReference>
<evidence type="ECO:0000256" key="3">
    <source>
        <dbReference type="ARBA" id="ARBA00004065"/>
    </source>
</evidence>
<dbReference type="GO" id="GO:0003676">
    <property type="term" value="F:nucleic acid binding"/>
    <property type="evidence" value="ECO:0007669"/>
    <property type="project" value="InterPro"/>
</dbReference>
<comment type="cofactor">
    <cofactor evidence="2">
        <name>Mg(2+)</name>
        <dbReference type="ChEBI" id="CHEBI:18420"/>
    </cofactor>
</comment>
<dbReference type="FunFam" id="3.30.420.10:FF:000089">
    <property type="entry name" value="Ribonuclease H"/>
    <property type="match status" value="1"/>
</dbReference>
<evidence type="ECO:0000256" key="7">
    <source>
        <dbReference type="ARBA" id="ARBA00022722"/>
    </source>
</evidence>
<dbReference type="EMBL" id="UOGE01000096">
    <property type="protein sequence ID" value="VAX24621.1"/>
    <property type="molecule type" value="Genomic_DNA"/>
</dbReference>
<evidence type="ECO:0000256" key="5">
    <source>
        <dbReference type="ARBA" id="ARBA00011245"/>
    </source>
</evidence>
<evidence type="ECO:0000256" key="4">
    <source>
        <dbReference type="ARBA" id="ARBA00005300"/>
    </source>
</evidence>
<comment type="similarity">
    <text evidence="4">Belongs to the RNase H family.</text>
</comment>
<dbReference type="PANTHER" id="PTHR10642:SF26">
    <property type="entry name" value="RIBONUCLEASE H1"/>
    <property type="match status" value="1"/>
</dbReference>
<keyword evidence="9" id="KW-0255">Endonuclease</keyword>
<dbReference type="InterPro" id="IPR050092">
    <property type="entry name" value="RNase_H"/>
</dbReference>
<comment type="catalytic activity">
    <reaction evidence="1">
        <text>Endonucleolytic cleavage to 5'-phosphomonoester.</text>
        <dbReference type="EC" id="3.1.26.4"/>
    </reaction>
</comment>
<dbReference type="PROSITE" id="PS50879">
    <property type="entry name" value="RNASE_H_1"/>
    <property type="match status" value="1"/>
</dbReference>
<dbReference type="EC" id="3.1.26.4" evidence="6"/>
<evidence type="ECO:0000313" key="13">
    <source>
        <dbReference type="EMBL" id="VAX24621.1"/>
    </source>
</evidence>
<dbReference type="InterPro" id="IPR036397">
    <property type="entry name" value="RNaseH_sf"/>
</dbReference>
<dbReference type="InterPro" id="IPR002156">
    <property type="entry name" value="RNaseH_domain"/>
</dbReference>
<evidence type="ECO:0000256" key="8">
    <source>
        <dbReference type="ARBA" id="ARBA00022723"/>
    </source>
</evidence>
<sequence length="149" mass="16964">MTSDKKEIVEVFCDGACRGNPGPGGWGSILRFGGKEKELSGFSRNTTNNKMELTAAIESLRALKKRCDVTVYTDSKYVAQGITTWIVNWKKKNWVTANRKPVKNQELWKALDSESSRHNVKWKWVKGHAGHIENERADELANEAIDRHY</sequence>
<accession>A0A3B1CDG5</accession>
<protein>
    <recommendedName>
        <fullName evidence="6">ribonuclease H</fullName>
        <ecNumber evidence="6">3.1.26.4</ecNumber>
    </recommendedName>
</protein>
<evidence type="ECO:0000256" key="6">
    <source>
        <dbReference type="ARBA" id="ARBA00012180"/>
    </source>
</evidence>
<dbReference type="InterPro" id="IPR022892">
    <property type="entry name" value="RNaseHI"/>
</dbReference>
<evidence type="ECO:0000256" key="9">
    <source>
        <dbReference type="ARBA" id="ARBA00022759"/>
    </source>
</evidence>
<evidence type="ECO:0000256" key="11">
    <source>
        <dbReference type="ARBA" id="ARBA00022842"/>
    </source>
</evidence>
<evidence type="ECO:0000256" key="10">
    <source>
        <dbReference type="ARBA" id="ARBA00022801"/>
    </source>
</evidence>
<dbReference type="GO" id="GO:0043137">
    <property type="term" value="P:DNA replication, removal of RNA primer"/>
    <property type="evidence" value="ECO:0007669"/>
    <property type="project" value="TreeGrafter"/>
</dbReference>
<feature type="domain" description="RNase H type-1" evidence="12">
    <location>
        <begin position="5"/>
        <end position="146"/>
    </location>
</feature>
<evidence type="ECO:0000256" key="1">
    <source>
        <dbReference type="ARBA" id="ARBA00000077"/>
    </source>
</evidence>
<dbReference type="Gene3D" id="3.30.420.10">
    <property type="entry name" value="Ribonuclease H-like superfamily/Ribonuclease H"/>
    <property type="match status" value="1"/>
</dbReference>
<dbReference type="AlphaFoldDB" id="A0A3B1CDG5"/>
<comment type="subunit">
    <text evidence="5">Monomer.</text>
</comment>
<gene>
    <name evidence="13" type="ORF">MNBD_NITROSPINAE02-2011</name>
</gene>
<dbReference type="InterPro" id="IPR012337">
    <property type="entry name" value="RNaseH-like_sf"/>
</dbReference>
<keyword evidence="11" id="KW-0460">Magnesium</keyword>
<dbReference type="SUPFAM" id="SSF53098">
    <property type="entry name" value="Ribonuclease H-like"/>
    <property type="match status" value="1"/>
</dbReference>
<keyword evidence="7" id="KW-0540">Nuclease</keyword>
<dbReference type="PANTHER" id="PTHR10642">
    <property type="entry name" value="RIBONUCLEASE H1"/>
    <property type="match status" value="1"/>
</dbReference>
<proteinExistence type="inferred from homology"/>
<dbReference type="GO" id="GO:0004523">
    <property type="term" value="F:RNA-DNA hybrid ribonuclease activity"/>
    <property type="evidence" value="ECO:0007669"/>
    <property type="project" value="UniProtKB-EC"/>
</dbReference>
<dbReference type="NCBIfam" id="NF001236">
    <property type="entry name" value="PRK00203.1"/>
    <property type="match status" value="1"/>
</dbReference>
<evidence type="ECO:0000259" key="12">
    <source>
        <dbReference type="PROSITE" id="PS50879"/>
    </source>
</evidence>
<name>A0A3B1CDG5_9ZZZZ</name>
<comment type="function">
    <text evidence="3">Endonuclease that specifically degrades the RNA of RNA-DNA hybrids.</text>
</comment>
<dbReference type="GO" id="GO:0046872">
    <property type="term" value="F:metal ion binding"/>
    <property type="evidence" value="ECO:0007669"/>
    <property type="project" value="UniProtKB-KW"/>
</dbReference>
<keyword evidence="8" id="KW-0479">Metal-binding</keyword>
<evidence type="ECO:0000256" key="2">
    <source>
        <dbReference type="ARBA" id="ARBA00001946"/>
    </source>
</evidence>
<keyword evidence="10 13" id="KW-0378">Hydrolase</keyword>